<evidence type="ECO:0000313" key="4">
    <source>
        <dbReference type="Proteomes" id="UP000183658"/>
    </source>
</evidence>
<evidence type="ECO:0000313" key="3">
    <source>
        <dbReference type="EMBL" id="SER62162.1"/>
    </source>
</evidence>
<keyword evidence="2" id="KW-0378">Hydrolase</keyword>
<dbReference type="InterPro" id="IPR006439">
    <property type="entry name" value="HAD-SF_hydro_IA"/>
</dbReference>
<comment type="similarity">
    <text evidence="1">Belongs to the HAD-like hydrolase superfamily. S-2-haloalkanoic acid dehalogenase family.</text>
</comment>
<dbReference type="RefSeq" id="WP_074724462.1">
    <property type="nucleotide sequence ID" value="NZ_CBCRVS010000022.1"/>
</dbReference>
<protein>
    <submittedName>
        <fullName evidence="3">2-haloacid dehalogenase</fullName>
    </submittedName>
</protein>
<organism evidence="3 4">
    <name type="scientific">Flavobacterium frigoris</name>
    <dbReference type="NCBI Taxonomy" id="229204"/>
    <lineage>
        <taxon>Bacteria</taxon>
        <taxon>Pseudomonadati</taxon>
        <taxon>Bacteroidota</taxon>
        <taxon>Flavobacteriia</taxon>
        <taxon>Flavobacteriales</taxon>
        <taxon>Flavobacteriaceae</taxon>
        <taxon>Flavobacterium</taxon>
    </lineage>
</organism>
<dbReference type="SUPFAM" id="SSF56784">
    <property type="entry name" value="HAD-like"/>
    <property type="match status" value="1"/>
</dbReference>
<dbReference type="InterPro" id="IPR051540">
    <property type="entry name" value="S-2-haloacid_dehalogenase"/>
</dbReference>
<dbReference type="OrthoDB" id="264363at2"/>
<dbReference type="InterPro" id="IPR006328">
    <property type="entry name" value="2-HAD"/>
</dbReference>
<dbReference type="Proteomes" id="UP000183658">
    <property type="component" value="Unassembled WGS sequence"/>
</dbReference>
<dbReference type="NCBIfam" id="TIGR01493">
    <property type="entry name" value="HAD-SF-IA-v2"/>
    <property type="match status" value="1"/>
</dbReference>
<dbReference type="SFLD" id="SFLDS00003">
    <property type="entry name" value="Haloacid_Dehalogenase"/>
    <property type="match status" value="1"/>
</dbReference>
<dbReference type="NCBIfam" id="TIGR01428">
    <property type="entry name" value="HAD_type_II"/>
    <property type="match status" value="1"/>
</dbReference>
<sequence>MTPHKNKPVLVFDVNETLLDMTPLKISVNALLGNEQGFRIWFGMLLHYSTVSNSINEYYDFSTIAAATLGMAATSMNKKIDEDEIKEALSTIKTLEAYPDVKNGLKLLKDNGFRLATLTNSPPHALKQQLINSNLTDYFEQTLSIDSLKKYKPEAATYLWAAKELAVQPEEMLMIAAHGWDIAGASHAGLATCFIAREGQSIYTLSNKPDYVADDILAIAEQLVAAYK</sequence>
<dbReference type="CDD" id="cd02588">
    <property type="entry name" value="HAD_L2-DEX"/>
    <property type="match status" value="1"/>
</dbReference>
<dbReference type="Gene3D" id="1.10.150.240">
    <property type="entry name" value="Putative phosphatase, domain 2"/>
    <property type="match status" value="1"/>
</dbReference>
<evidence type="ECO:0000256" key="2">
    <source>
        <dbReference type="ARBA" id="ARBA00022801"/>
    </source>
</evidence>
<reference evidence="4" key="1">
    <citation type="submission" date="2016-10" db="EMBL/GenBank/DDBJ databases">
        <authorList>
            <person name="Varghese N."/>
            <person name="Submissions S."/>
        </authorList>
    </citation>
    <scope>NUCLEOTIDE SEQUENCE [LARGE SCALE GENOMIC DNA]</scope>
    <source>
        <strain evidence="4">DSM 15719</strain>
    </source>
</reference>
<dbReference type="Gene3D" id="3.40.50.1000">
    <property type="entry name" value="HAD superfamily/HAD-like"/>
    <property type="match status" value="1"/>
</dbReference>
<accession>A0A1H9QNX4</accession>
<proteinExistence type="inferred from homology"/>
<dbReference type="SFLD" id="SFLDG01129">
    <property type="entry name" value="C1.5:_HAD__Beta-PGM__Phosphata"/>
    <property type="match status" value="1"/>
</dbReference>
<evidence type="ECO:0000256" key="1">
    <source>
        <dbReference type="ARBA" id="ARBA00008106"/>
    </source>
</evidence>
<dbReference type="InterPro" id="IPR023198">
    <property type="entry name" value="PGP-like_dom2"/>
</dbReference>
<dbReference type="AlphaFoldDB" id="A0A1H9QNX4"/>
<keyword evidence="4" id="KW-1185">Reference proteome</keyword>
<gene>
    <name evidence="3" type="ORF">SAMN05444355_11737</name>
</gene>
<dbReference type="GO" id="GO:0019120">
    <property type="term" value="F:hydrolase activity, acting on acid halide bonds, in C-halide compounds"/>
    <property type="evidence" value="ECO:0007669"/>
    <property type="project" value="InterPro"/>
</dbReference>
<dbReference type="PANTHER" id="PTHR43316:SF3">
    <property type="entry name" value="HALOACID DEHALOGENASE, TYPE II (AFU_ORTHOLOGUE AFUA_2G07750)-RELATED"/>
    <property type="match status" value="1"/>
</dbReference>
<dbReference type="InterPro" id="IPR023214">
    <property type="entry name" value="HAD_sf"/>
</dbReference>
<dbReference type="Pfam" id="PF00702">
    <property type="entry name" value="Hydrolase"/>
    <property type="match status" value="1"/>
</dbReference>
<dbReference type="EMBL" id="FOFZ01000017">
    <property type="protein sequence ID" value="SER62162.1"/>
    <property type="molecule type" value="Genomic_DNA"/>
</dbReference>
<dbReference type="InterPro" id="IPR036412">
    <property type="entry name" value="HAD-like_sf"/>
</dbReference>
<dbReference type="PRINTS" id="PR00413">
    <property type="entry name" value="HADHALOGNASE"/>
</dbReference>
<name>A0A1H9QNX4_FLAFI</name>
<dbReference type="PANTHER" id="PTHR43316">
    <property type="entry name" value="HYDROLASE, HALOACID DELAHOGENASE-RELATED"/>
    <property type="match status" value="1"/>
</dbReference>